<evidence type="ECO:0000313" key="9">
    <source>
        <dbReference type="Proteomes" id="UP000572212"/>
    </source>
</evidence>
<dbReference type="InterPro" id="IPR036390">
    <property type="entry name" value="WH_DNA-bd_sf"/>
</dbReference>
<dbReference type="SUPFAM" id="SSF63520">
    <property type="entry name" value="PTS-regulatory domain, PRD"/>
    <property type="match status" value="2"/>
</dbReference>
<dbReference type="SUPFAM" id="SSF55804">
    <property type="entry name" value="Phoshotransferase/anion transport protein"/>
    <property type="match status" value="1"/>
</dbReference>
<proteinExistence type="predicted"/>
<keyword evidence="4" id="KW-0804">Transcription</keyword>
<dbReference type="EMBL" id="JACHON010000003">
    <property type="protein sequence ID" value="MBB6512333.1"/>
    <property type="molecule type" value="Genomic_DNA"/>
</dbReference>
<dbReference type="Proteomes" id="UP000572212">
    <property type="component" value="Unassembled WGS sequence"/>
</dbReference>
<name>A0A841RL34_9BACI</name>
<dbReference type="SUPFAM" id="SSF46785">
    <property type="entry name" value="Winged helix' DNA-binding domain"/>
    <property type="match status" value="1"/>
</dbReference>
<feature type="domain" description="PTS EIIB type-2" evidence="6">
    <location>
        <begin position="419"/>
        <end position="508"/>
    </location>
</feature>
<accession>A0A841RL34</accession>
<dbReference type="InterPro" id="IPR016152">
    <property type="entry name" value="PTrfase/Anion_transptr"/>
</dbReference>
<dbReference type="GO" id="GO:0009401">
    <property type="term" value="P:phosphoenolpyruvate-dependent sugar phosphotransferase system"/>
    <property type="evidence" value="ECO:0007669"/>
    <property type="project" value="InterPro"/>
</dbReference>
<evidence type="ECO:0000256" key="3">
    <source>
        <dbReference type="ARBA" id="ARBA00023015"/>
    </source>
</evidence>
<gene>
    <name evidence="8" type="ORF">GGQ92_001116</name>
</gene>
<comment type="caution">
    <text evidence="8">The sequence shown here is derived from an EMBL/GenBank/DDBJ whole genome shotgun (WGS) entry which is preliminary data.</text>
</comment>
<dbReference type="Pfam" id="PF02302">
    <property type="entry name" value="PTS_IIB"/>
    <property type="match status" value="1"/>
</dbReference>
<feature type="domain" description="PTS EIIA type-2" evidence="5">
    <location>
        <begin position="541"/>
        <end position="688"/>
    </location>
</feature>
<dbReference type="PANTHER" id="PTHR30185:SF18">
    <property type="entry name" value="TRANSCRIPTIONAL REGULATOR MTLR"/>
    <property type="match status" value="1"/>
</dbReference>
<dbReference type="PROSITE" id="PS51094">
    <property type="entry name" value="PTS_EIIA_TYPE_2"/>
    <property type="match status" value="1"/>
</dbReference>
<dbReference type="SUPFAM" id="SSF52794">
    <property type="entry name" value="PTS system IIB component-like"/>
    <property type="match status" value="1"/>
</dbReference>
<feature type="domain" description="PRD" evidence="7">
    <location>
        <begin position="311"/>
        <end position="416"/>
    </location>
</feature>
<keyword evidence="9" id="KW-1185">Reference proteome</keyword>
<dbReference type="PROSITE" id="PS51372">
    <property type="entry name" value="PRD_2"/>
    <property type="match status" value="2"/>
</dbReference>
<dbReference type="AlphaFoldDB" id="A0A841RL34"/>
<dbReference type="InterPro" id="IPR002178">
    <property type="entry name" value="PTS_EIIA_type-2_dom"/>
</dbReference>
<evidence type="ECO:0000259" key="5">
    <source>
        <dbReference type="PROSITE" id="PS51094"/>
    </source>
</evidence>
<dbReference type="InterPro" id="IPR036095">
    <property type="entry name" value="PTS_EIIB-like_sf"/>
</dbReference>
<evidence type="ECO:0000259" key="7">
    <source>
        <dbReference type="PROSITE" id="PS51372"/>
    </source>
</evidence>
<evidence type="ECO:0000259" key="6">
    <source>
        <dbReference type="PROSITE" id="PS51099"/>
    </source>
</evidence>
<dbReference type="Pfam" id="PF00359">
    <property type="entry name" value="PTS_EIIA_2"/>
    <property type="match status" value="1"/>
</dbReference>
<dbReference type="InterPro" id="IPR011608">
    <property type="entry name" value="PRD"/>
</dbReference>
<dbReference type="Gene3D" id="1.10.10.10">
    <property type="entry name" value="Winged helix-like DNA-binding domain superfamily/Winged helix DNA-binding domain"/>
    <property type="match status" value="2"/>
</dbReference>
<evidence type="ECO:0000313" key="8">
    <source>
        <dbReference type="EMBL" id="MBB6512333.1"/>
    </source>
</evidence>
<evidence type="ECO:0000256" key="1">
    <source>
        <dbReference type="ARBA" id="ARBA00022679"/>
    </source>
</evidence>
<dbReference type="InterPro" id="IPR013196">
    <property type="entry name" value="HTH_11"/>
</dbReference>
<dbReference type="RefSeq" id="WP_184245457.1">
    <property type="nucleotide sequence ID" value="NZ_BAAACU010000058.1"/>
</dbReference>
<evidence type="ECO:0000256" key="2">
    <source>
        <dbReference type="ARBA" id="ARBA00022737"/>
    </source>
</evidence>
<dbReference type="Pfam" id="PF08279">
    <property type="entry name" value="HTH_11"/>
    <property type="match status" value="2"/>
</dbReference>
<keyword evidence="3" id="KW-0805">Transcription regulation</keyword>
<dbReference type="GO" id="GO:0008982">
    <property type="term" value="F:protein-N(PI)-phosphohistidine-sugar phosphotransferase activity"/>
    <property type="evidence" value="ECO:0007669"/>
    <property type="project" value="InterPro"/>
</dbReference>
<dbReference type="Pfam" id="PF00874">
    <property type="entry name" value="PRD"/>
    <property type="match status" value="2"/>
</dbReference>
<dbReference type="Gene3D" id="3.40.930.10">
    <property type="entry name" value="Mannitol-specific EII, Chain A"/>
    <property type="match status" value="1"/>
</dbReference>
<evidence type="ECO:0000256" key="4">
    <source>
        <dbReference type="ARBA" id="ARBA00023163"/>
    </source>
</evidence>
<organism evidence="8 9">
    <name type="scientific">Gracilibacillus halotolerans</name>
    <dbReference type="NCBI Taxonomy" id="74386"/>
    <lineage>
        <taxon>Bacteria</taxon>
        <taxon>Bacillati</taxon>
        <taxon>Bacillota</taxon>
        <taxon>Bacilli</taxon>
        <taxon>Bacillales</taxon>
        <taxon>Bacillaceae</taxon>
        <taxon>Gracilibacillus</taxon>
    </lineage>
</organism>
<keyword evidence="2" id="KW-0677">Repeat</keyword>
<dbReference type="Gene3D" id="1.10.1790.10">
    <property type="entry name" value="PRD domain"/>
    <property type="match status" value="2"/>
</dbReference>
<dbReference type="PANTHER" id="PTHR30185">
    <property type="entry name" value="CRYPTIC BETA-GLUCOSIDE BGL OPERON ANTITERMINATOR"/>
    <property type="match status" value="1"/>
</dbReference>
<dbReference type="InterPro" id="IPR013011">
    <property type="entry name" value="PTS_EIIB_2"/>
</dbReference>
<protein>
    <submittedName>
        <fullName evidence="8">Mannitol operon transcriptional antiterminator</fullName>
    </submittedName>
</protein>
<dbReference type="CDD" id="cd05568">
    <property type="entry name" value="PTS_IIB_bgl_like"/>
    <property type="match status" value="1"/>
</dbReference>
<sequence length="700" mass="79781">MYISGRERKLVELLLSLQSDITIRELAKELDVSERTVHRDLKNAEELLAQYHLSIQKKAGVGISIVGEMENKQQLKLAILQLKNTDYTPEERQAIILTTLLEAKEPLKLYALANELHVTIATVSNDLDVLQPLLEKYDLQLVRKRGYGVKMEGDEANKRSAISYLISKHVDESEVITLLRKNIEKQSQVQTDTISNRLLGLVDRTKLAIIEQTIDRMLQKLPYELADSAYVGLVVHLALALERLQKGETIQFDEDYLEELEDTSEYAISKEILNELEKIFQLRIPNDETGYITMHLLGAKLRYDHDHLLEESSVDMAFKAKELIEFVSEQLDKSFEEQDYILNDLVTHLKPAIYRLQQGMNIKNPLVDEIEKDYLPIFKVIEAGVKHVFPDLIFPREEIAFLVLHFASALLRVEENVQLKALVICSSGIGTSKMLATKINRHFTEIADVENHSLFDLDKITLSDYDLIVSTVPIKHIKQEYILASPILTKTDIHHINRKIRQVKLRLNHTKVMRRKKNVAVNENGRKRLTIMQQYSNEAVPILNGFYLRPVGEEQSIGAILQKICGQLEEQQVVSNSEKLVTKLLHRMEIGGLGIPDTTLALIHTRSEEVIKPSFTIHSLEKPMQVNGMDGKPVQMKNLLLMISPENVSEASLEILSCISGLLIKDEASKRLFQSDDEEAIATYLAEQLNAFISDKMDTK</sequence>
<dbReference type="PROSITE" id="PS51099">
    <property type="entry name" value="PTS_EIIB_TYPE_2"/>
    <property type="match status" value="1"/>
</dbReference>
<keyword evidence="1" id="KW-0808">Transferase</keyword>
<reference evidence="8 9" key="1">
    <citation type="submission" date="2020-08" db="EMBL/GenBank/DDBJ databases">
        <title>Genomic Encyclopedia of Type Strains, Phase IV (KMG-IV): sequencing the most valuable type-strain genomes for metagenomic binning, comparative biology and taxonomic classification.</title>
        <authorList>
            <person name="Goeker M."/>
        </authorList>
    </citation>
    <scope>NUCLEOTIDE SEQUENCE [LARGE SCALE GENOMIC DNA]</scope>
    <source>
        <strain evidence="8 9">DSM 11805</strain>
    </source>
</reference>
<dbReference type="InterPro" id="IPR036634">
    <property type="entry name" value="PRD_sf"/>
</dbReference>
<dbReference type="InterPro" id="IPR003501">
    <property type="entry name" value="PTS_EIIB_2/3"/>
</dbReference>
<dbReference type="GO" id="GO:0006355">
    <property type="term" value="P:regulation of DNA-templated transcription"/>
    <property type="evidence" value="ECO:0007669"/>
    <property type="project" value="InterPro"/>
</dbReference>
<dbReference type="InterPro" id="IPR036388">
    <property type="entry name" value="WH-like_DNA-bd_sf"/>
</dbReference>
<feature type="domain" description="PRD" evidence="7">
    <location>
        <begin position="201"/>
        <end position="306"/>
    </location>
</feature>
<dbReference type="Gene3D" id="3.40.50.2300">
    <property type="match status" value="1"/>
</dbReference>
<dbReference type="InterPro" id="IPR050661">
    <property type="entry name" value="BglG_antiterminators"/>
</dbReference>